<dbReference type="AlphaFoldDB" id="A0AAD9ARJ5"/>
<protein>
    <submittedName>
        <fullName evidence="2">Uncharacterized protein</fullName>
    </submittedName>
</protein>
<dbReference type="EMBL" id="JAQOWY010000097">
    <property type="protein sequence ID" value="KAK1851395.1"/>
    <property type="molecule type" value="Genomic_DNA"/>
</dbReference>
<feature type="region of interest" description="Disordered" evidence="1">
    <location>
        <begin position="1"/>
        <end position="42"/>
    </location>
</feature>
<comment type="caution">
    <text evidence="2">The sequence shown here is derived from an EMBL/GenBank/DDBJ whole genome shotgun (WGS) entry which is preliminary data.</text>
</comment>
<reference evidence="2" key="1">
    <citation type="submission" date="2023-01" db="EMBL/GenBank/DDBJ databases">
        <title>Colletotrichum chrysophilum M932 genome sequence.</title>
        <authorList>
            <person name="Baroncelli R."/>
        </authorList>
    </citation>
    <scope>NUCLEOTIDE SEQUENCE</scope>
    <source>
        <strain evidence="2">M932</strain>
    </source>
</reference>
<name>A0AAD9ARJ5_9PEZI</name>
<evidence type="ECO:0000313" key="2">
    <source>
        <dbReference type="EMBL" id="KAK1851395.1"/>
    </source>
</evidence>
<evidence type="ECO:0000256" key="1">
    <source>
        <dbReference type="SAM" id="MobiDB-lite"/>
    </source>
</evidence>
<proteinExistence type="predicted"/>
<accession>A0AAD9ARJ5</accession>
<organism evidence="2 3">
    <name type="scientific">Colletotrichum chrysophilum</name>
    <dbReference type="NCBI Taxonomy" id="1836956"/>
    <lineage>
        <taxon>Eukaryota</taxon>
        <taxon>Fungi</taxon>
        <taxon>Dikarya</taxon>
        <taxon>Ascomycota</taxon>
        <taxon>Pezizomycotina</taxon>
        <taxon>Sordariomycetes</taxon>
        <taxon>Hypocreomycetidae</taxon>
        <taxon>Glomerellales</taxon>
        <taxon>Glomerellaceae</taxon>
        <taxon>Colletotrichum</taxon>
        <taxon>Colletotrichum gloeosporioides species complex</taxon>
    </lineage>
</organism>
<keyword evidence="3" id="KW-1185">Reference proteome</keyword>
<dbReference type="Proteomes" id="UP001243330">
    <property type="component" value="Unassembled WGS sequence"/>
</dbReference>
<gene>
    <name evidence="2" type="ORF">CCHR01_05973</name>
</gene>
<evidence type="ECO:0000313" key="3">
    <source>
        <dbReference type="Proteomes" id="UP001243330"/>
    </source>
</evidence>
<sequence>MGMASTPGRHGVRLPGSSGVDRVGGDGVGGGTSNQARPAHDCDAGGEKVGAMGRTAHCIAQERVYLPLSTVCLVVRHTYVHILSRCYLFPVSHVLSVC</sequence>